<organism evidence="1 2">
    <name type="scientific">Panagrolaimus sp. JU765</name>
    <dbReference type="NCBI Taxonomy" id="591449"/>
    <lineage>
        <taxon>Eukaryota</taxon>
        <taxon>Metazoa</taxon>
        <taxon>Ecdysozoa</taxon>
        <taxon>Nematoda</taxon>
        <taxon>Chromadorea</taxon>
        <taxon>Rhabditida</taxon>
        <taxon>Tylenchina</taxon>
        <taxon>Panagrolaimomorpha</taxon>
        <taxon>Panagrolaimoidea</taxon>
        <taxon>Panagrolaimidae</taxon>
        <taxon>Panagrolaimus</taxon>
    </lineage>
</organism>
<sequence>MCEQRLNTALKLDYPGTCCQKAEFCTTFDDPVCDNLGETHKNQCKFDYKQCVVRKQKNFILKIQKNGPCEPHLGKPEFQSCTFFCDEADEPLCDDSGHTHQNLCKFDLAKCRRLSRGLEAPEIIHIGACKDSDQKTNVPEVPKAKIAPRMINGPSDTHKIWHYGAFPTPANQFTAEMNPYDFEPFPSPEDPTRTTKQTTLKPWQSSPLPPIPSSEATYGTVPPMPPSTVETIDPDFSRTTIVPSLFDSCLSCDSEIDQVPICDNFNQTHKSICKFARWNCERKMSGLQERVLVHIGICNAQSPTFTMEEEICPSKCSKNFKPVCDTNGMTYPNLCTFQMFNCQQRKLGNIHVAWLLYLQECASSPSSKFSETQTTTLPSTTTIPTVNETFDCPKPDCPSSSNVICDSQGVFHQNECQFTYARCLAAKQGITLRIMSEEFCASHPNCDTLKISNCTSEYDPICATDFLTYPNHCHFQVSKCKDSSLDILFKGECKICLNTPCPIIDAADLHVDDSLFICDQNGETKSLCEFKMLRCIYEIKFGYNITEAYNGRCCPRDELCPIDNKPVCDSRGQLHRNMCYFSVAKCRAEKIEHESLSEAPCPEVLSNHDECSKTVCSNEYDPVCGTDGKTYSNLCHFTQKNCNNGNSMMIDIAYRGSCCEEKCSKVDFSPVCDNYNVTHLNLCEFGSQRCIASRTGKNLDMKILEYEACKDIDCKLNCPAIYEPVCAVNGETFSNECELARTVCILNNAGRTSLSLDYEGPCCSNIQCELEFKPVCDSDGRTHINECVFKQEACLSERKNGLNITIDHQGECCNQVCETSDDNQHKVCDNYGTTHNSVCEFLIKKCEAERTGKVLNLSYMDECCQLPPLNCGNNTIICDSDGQTHQNVCEFDYKKCITERTQPKSIAIIHSGECCHLEKCNEKNNPVCDSRGITHQSFCHFRNSKCVYDKVNKNGSNLMLAYDGECCKLDCNNVSEPVCDQNGEIYKNKCYFEHAKCETSKRARDEEMLILTPCNKVRTKN</sequence>
<accession>A0AC34QTI8</accession>
<evidence type="ECO:0000313" key="2">
    <source>
        <dbReference type="WBParaSite" id="JU765_v2.g19226.t1"/>
    </source>
</evidence>
<dbReference type="WBParaSite" id="JU765_v2.g19226.t1">
    <property type="protein sequence ID" value="JU765_v2.g19226.t1"/>
    <property type="gene ID" value="JU765_v2.g19226"/>
</dbReference>
<evidence type="ECO:0000313" key="1">
    <source>
        <dbReference type="Proteomes" id="UP000887576"/>
    </source>
</evidence>
<dbReference type="Proteomes" id="UP000887576">
    <property type="component" value="Unplaced"/>
</dbReference>
<protein>
    <submittedName>
        <fullName evidence="2">Kazal-like domain-containing protein</fullName>
    </submittedName>
</protein>
<proteinExistence type="predicted"/>
<reference evidence="2" key="1">
    <citation type="submission" date="2022-11" db="UniProtKB">
        <authorList>
            <consortium name="WormBaseParasite"/>
        </authorList>
    </citation>
    <scope>IDENTIFICATION</scope>
</reference>
<name>A0AC34QTI8_9BILA</name>